<evidence type="ECO:0000256" key="1">
    <source>
        <dbReference type="SAM" id="MobiDB-lite"/>
    </source>
</evidence>
<dbReference type="AlphaFoldDB" id="A0A5B9W202"/>
<organism evidence="2 3">
    <name type="scientific">Aquisphaera giovannonii</name>
    <dbReference type="NCBI Taxonomy" id="406548"/>
    <lineage>
        <taxon>Bacteria</taxon>
        <taxon>Pseudomonadati</taxon>
        <taxon>Planctomycetota</taxon>
        <taxon>Planctomycetia</taxon>
        <taxon>Isosphaerales</taxon>
        <taxon>Isosphaeraceae</taxon>
        <taxon>Aquisphaera</taxon>
    </lineage>
</organism>
<reference evidence="2 3" key="1">
    <citation type="submission" date="2019-08" db="EMBL/GenBank/DDBJ databases">
        <title>Deep-cultivation of Planctomycetes and their phenomic and genomic characterization uncovers novel biology.</title>
        <authorList>
            <person name="Wiegand S."/>
            <person name="Jogler M."/>
            <person name="Boedeker C."/>
            <person name="Pinto D."/>
            <person name="Vollmers J."/>
            <person name="Rivas-Marin E."/>
            <person name="Kohn T."/>
            <person name="Peeters S.H."/>
            <person name="Heuer A."/>
            <person name="Rast P."/>
            <person name="Oberbeckmann S."/>
            <person name="Bunk B."/>
            <person name="Jeske O."/>
            <person name="Meyerdierks A."/>
            <person name="Storesund J.E."/>
            <person name="Kallscheuer N."/>
            <person name="Luecker S."/>
            <person name="Lage O.M."/>
            <person name="Pohl T."/>
            <person name="Merkel B.J."/>
            <person name="Hornburger P."/>
            <person name="Mueller R.-W."/>
            <person name="Bruemmer F."/>
            <person name="Labrenz M."/>
            <person name="Spormann A.M."/>
            <person name="Op den Camp H."/>
            <person name="Overmann J."/>
            <person name="Amann R."/>
            <person name="Jetten M.S.M."/>
            <person name="Mascher T."/>
            <person name="Medema M.H."/>
            <person name="Devos D.P."/>
            <person name="Kaster A.-K."/>
            <person name="Ovreas L."/>
            <person name="Rohde M."/>
            <person name="Galperin M.Y."/>
            <person name="Jogler C."/>
        </authorList>
    </citation>
    <scope>NUCLEOTIDE SEQUENCE [LARGE SCALE GENOMIC DNA]</scope>
    <source>
        <strain evidence="2 3">OJF2</strain>
    </source>
</reference>
<keyword evidence="3" id="KW-1185">Reference proteome</keyword>
<feature type="region of interest" description="Disordered" evidence="1">
    <location>
        <begin position="96"/>
        <end position="116"/>
    </location>
</feature>
<evidence type="ECO:0000313" key="2">
    <source>
        <dbReference type="EMBL" id="QEH34287.1"/>
    </source>
</evidence>
<proteinExistence type="predicted"/>
<dbReference type="RefSeq" id="WP_148594230.1">
    <property type="nucleotide sequence ID" value="NZ_CP042997.1"/>
</dbReference>
<dbReference type="EMBL" id="CP042997">
    <property type="protein sequence ID" value="QEH34287.1"/>
    <property type="molecule type" value="Genomic_DNA"/>
</dbReference>
<dbReference type="Proteomes" id="UP000324233">
    <property type="component" value="Chromosome"/>
</dbReference>
<evidence type="ECO:0000313" key="3">
    <source>
        <dbReference type="Proteomes" id="UP000324233"/>
    </source>
</evidence>
<name>A0A5B9W202_9BACT</name>
<sequence length="116" mass="12296">MNMPIDRFPTVPVDLQESVCSRLALLARLDLDELTTWAAAAREGLEAARALRDSGWPDPAVEECLLILSFAGGFPGGPEACLESLRLAAGKLGLPSHDSPSLQVEEGLRLESPSAA</sequence>
<accession>A0A5B9W202</accession>
<gene>
    <name evidence="2" type="ORF">OJF2_28220</name>
</gene>
<protein>
    <submittedName>
        <fullName evidence="2">Uncharacterized protein</fullName>
    </submittedName>
</protein>
<dbReference type="KEGG" id="agv:OJF2_28220"/>